<dbReference type="Proteomes" id="UP000292235">
    <property type="component" value="Chromosome"/>
</dbReference>
<comment type="similarity">
    <text evidence="2">Belongs to the bacterial solute-binding protein 8 family.</text>
</comment>
<dbReference type="PANTHER" id="PTHR30532:SF24">
    <property type="entry name" value="FERRIC ENTEROBACTIN-BINDING PERIPLASMIC PROTEIN FEPB"/>
    <property type="match status" value="1"/>
</dbReference>
<dbReference type="GO" id="GO:0030288">
    <property type="term" value="C:outer membrane-bounded periplasmic space"/>
    <property type="evidence" value="ECO:0007669"/>
    <property type="project" value="TreeGrafter"/>
</dbReference>
<dbReference type="InterPro" id="IPR051313">
    <property type="entry name" value="Bact_iron-sidero_bind"/>
</dbReference>
<evidence type="ECO:0000313" key="8">
    <source>
        <dbReference type="EMBL" id="QBI54284.1"/>
    </source>
</evidence>
<evidence type="ECO:0000259" key="7">
    <source>
        <dbReference type="PROSITE" id="PS50983"/>
    </source>
</evidence>
<comment type="subcellular location">
    <subcellularLocation>
        <location evidence="1">Cell envelope</location>
    </subcellularLocation>
</comment>
<keyword evidence="9" id="KW-1185">Reference proteome</keyword>
<evidence type="ECO:0000256" key="3">
    <source>
        <dbReference type="ARBA" id="ARBA00022448"/>
    </source>
</evidence>
<dbReference type="PROSITE" id="PS50983">
    <property type="entry name" value="FE_B12_PBP"/>
    <property type="match status" value="1"/>
</dbReference>
<dbReference type="AlphaFoldDB" id="A0A4P6Q5W8"/>
<organism evidence="8 9">
    <name type="scientific">Streptomonospora litoralis</name>
    <dbReference type="NCBI Taxonomy" id="2498135"/>
    <lineage>
        <taxon>Bacteria</taxon>
        <taxon>Bacillati</taxon>
        <taxon>Actinomycetota</taxon>
        <taxon>Actinomycetes</taxon>
        <taxon>Streptosporangiales</taxon>
        <taxon>Nocardiopsidaceae</taxon>
        <taxon>Streptomonospora</taxon>
    </lineage>
</organism>
<proteinExistence type="inferred from homology"/>
<name>A0A4P6Q5W8_9ACTN</name>
<feature type="domain" description="Fe/B12 periplasmic-binding" evidence="7">
    <location>
        <begin position="66"/>
        <end position="342"/>
    </location>
</feature>
<keyword evidence="4 6" id="KW-0732">Signal</keyword>
<protein>
    <submittedName>
        <fullName evidence="8">Putative siderophore-binding lipoprotein YfiY</fullName>
    </submittedName>
</protein>
<dbReference type="GO" id="GO:1901678">
    <property type="term" value="P:iron coordination entity transport"/>
    <property type="evidence" value="ECO:0007669"/>
    <property type="project" value="UniProtKB-ARBA"/>
</dbReference>
<dbReference type="OrthoDB" id="1846031at2"/>
<evidence type="ECO:0000313" key="9">
    <source>
        <dbReference type="Proteomes" id="UP000292235"/>
    </source>
</evidence>
<sequence precursor="true">MPSLTRASAPLARIALIAAAGLVAAGCGAPESGSGPEGGGASGGDWSPVTIEHAYGSTEIEQKPERIVTVGWSDEATLLELGIVPVGMAASTYAGDEEGYLPWDLEKIEELGAEKPELINTDDGIPVEKIASLAPDLVLGVQSGMEEAQYEQLSEVAPTIPYLDQPWMTEWQKQTVTIGRAVGMEEEAQRIADDTMAYIEGLAEDHSEFEGTDYAVGTVMPSTGEFGFYVGQDARPVLMEQLGFTPAGFVDDLSVADGQFYGTLSLENADKIDAEVLVMWFNSAEERKRLADNTVFQQVDAVQNGGYIAYEDPEQSMAISTPNPLTIPWVMDGFSQRLAAAAKGEADPAPQA</sequence>
<dbReference type="RefSeq" id="WP_131098495.1">
    <property type="nucleotide sequence ID" value="NZ_CP036455.1"/>
</dbReference>
<reference evidence="8 9" key="1">
    <citation type="submission" date="2019-02" db="EMBL/GenBank/DDBJ databases">
        <authorList>
            <person name="Khodamoradi S."/>
            <person name="Hahnke R.L."/>
            <person name="Kaempfer P."/>
            <person name="Schumann P."/>
            <person name="Rohde M."/>
            <person name="Steinert M."/>
            <person name="Luzhetskyy A."/>
            <person name="Wink J."/>
            <person name="Ruckert C."/>
        </authorList>
    </citation>
    <scope>NUCLEOTIDE SEQUENCE [LARGE SCALE GENOMIC DNA]</scope>
    <source>
        <strain evidence="8 9">M2</strain>
    </source>
</reference>
<dbReference type="Pfam" id="PF01497">
    <property type="entry name" value="Peripla_BP_2"/>
    <property type="match status" value="1"/>
</dbReference>
<feature type="signal peptide" evidence="6">
    <location>
        <begin position="1"/>
        <end position="25"/>
    </location>
</feature>
<dbReference type="EMBL" id="CP036455">
    <property type="protein sequence ID" value="QBI54284.1"/>
    <property type="molecule type" value="Genomic_DNA"/>
</dbReference>
<evidence type="ECO:0000256" key="5">
    <source>
        <dbReference type="SAM" id="MobiDB-lite"/>
    </source>
</evidence>
<evidence type="ECO:0000256" key="4">
    <source>
        <dbReference type="ARBA" id="ARBA00022729"/>
    </source>
</evidence>
<dbReference type="PROSITE" id="PS51257">
    <property type="entry name" value="PROKAR_LIPOPROTEIN"/>
    <property type="match status" value="1"/>
</dbReference>
<keyword evidence="8" id="KW-0449">Lipoprotein</keyword>
<keyword evidence="3" id="KW-0813">Transport</keyword>
<dbReference type="Gene3D" id="3.40.50.1980">
    <property type="entry name" value="Nitrogenase molybdenum iron protein domain"/>
    <property type="match status" value="2"/>
</dbReference>
<evidence type="ECO:0000256" key="6">
    <source>
        <dbReference type="SAM" id="SignalP"/>
    </source>
</evidence>
<dbReference type="CDD" id="cd01146">
    <property type="entry name" value="FhuD"/>
    <property type="match status" value="1"/>
</dbReference>
<dbReference type="PANTHER" id="PTHR30532">
    <property type="entry name" value="IRON III DICITRATE-BINDING PERIPLASMIC PROTEIN"/>
    <property type="match status" value="1"/>
</dbReference>
<feature type="chain" id="PRO_5038685252" evidence="6">
    <location>
        <begin position="26"/>
        <end position="352"/>
    </location>
</feature>
<dbReference type="SUPFAM" id="SSF53807">
    <property type="entry name" value="Helical backbone' metal receptor"/>
    <property type="match status" value="1"/>
</dbReference>
<gene>
    <name evidence="8" type="primary">yfiY1</name>
    <name evidence="8" type="ORF">EKD16_12505</name>
</gene>
<evidence type="ECO:0000256" key="2">
    <source>
        <dbReference type="ARBA" id="ARBA00008814"/>
    </source>
</evidence>
<dbReference type="InterPro" id="IPR002491">
    <property type="entry name" value="ABC_transptr_periplasmic_BD"/>
</dbReference>
<dbReference type="KEGG" id="strr:EKD16_12505"/>
<accession>A0A4P6Q5W8</accession>
<evidence type="ECO:0000256" key="1">
    <source>
        <dbReference type="ARBA" id="ARBA00004196"/>
    </source>
</evidence>
<feature type="region of interest" description="Disordered" evidence="5">
    <location>
        <begin position="29"/>
        <end position="48"/>
    </location>
</feature>